<dbReference type="Gene3D" id="3.30.70.1070">
    <property type="entry name" value="Sporulation related repeat"/>
    <property type="match status" value="1"/>
</dbReference>
<dbReference type="GO" id="GO:0042834">
    <property type="term" value="F:peptidoglycan binding"/>
    <property type="evidence" value="ECO:0007669"/>
    <property type="project" value="InterPro"/>
</dbReference>
<feature type="region of interest" description="Disordered" evidence="1">
    <location>
        <begin position="363"/>
        <end position="453"/>
    </location>
</feature>
<evidence type="ECO:0000313" key="4">
    <source>
        <dbReference type="Proteomes" id="UP000183339"/>
    </source>
</evidence>
<feature type="compositionally biased region" description="Basic and acidic residues" evidence="1">
    <location>
        <begin position="404"/>
        <end position="420"/>
    </location>
</feature>
<dbReference type="InterPro" id="IPR036680">
    <property type="entry name" value="SPOR-like_sf"/>
</dbReference>
<dbReference type="SMART" id="SM00382">
    <property type="entry name" value="AAA"/>
    <property type="match status" value="1"/>
</dbReference>
<dbReference type="AlphaFoldDB" id="A0A1I0A2D3"/>
<feature type="compositionally biased region" description="Low complexity" evidence="1">
    <location>
        <begin position="431"/>
        <end position="445"/>
    </location>
</feature>
<dbReference type="PANTHER" id="PTHR35894:SF1">
    <property type="entry name" value="PHOSPHORIBULOKINASE _ URIDINE KINASE FAMILY"/>
    <property type="match status" value="1"/>
</dbReference>
<dbReference type="Proteomes" id="UP000183339">
    <property type="component" value="Unassembled WGS sequence"/>
</dbReference>
<evidence type="ECO:0000313" key="3">
    <source>
        <dbReference type="EMBL" id="SES87327.1"/>
    </source>
</evidence>
<proteinExistence type="predicted"/>
<organism evidence="3 4">
    <name type="scientific">Nitrosospira multiformis</name>
    <dbReference type="NCBI Taxonomy" id="1231"/>
    <lineage>
        <taxon>Bacteria</taxon>
        <taxon>Pseudomonadati</taxon>
        <taxon>Pseudomonadota</taxon>
        <taxon>Betaproteobacteria</taxon>
        <taxon>Nitrosomonadales</taxon>
        <taxon>Nitrosomonadaceae</taxon>
        <taxon>Nitrosospira</taxon>
    </lineage>
</organism>
<dbReference type="InterPro" id="IPR003593">
    <property type="entry name" value="AAA+_ATPase"/>
</dbReference>
<dbReference type="InterPro" id="IPR027417">
    <property type="entry name" value="P-loop_NTPase"/>
</dbReference>
<dbReference type="EMBL" id="FOHI01000002">
    <property type="protein sequence ID" value="SES87327.1"/>
    <property type="molecule type" value="Genomic_DNA"/>
</dbReference>
<feature type="compositionally biased region" description="Low complexity" evidence="1">
    <location>
        <begin position="363"/>
        <end position="377"/>
    </location>
</feature>
<evidence type="ECO:0000256" key="1">
    <source>
        <dbReference type="SAM" id="MobiDB-lite"/>
    </source>
</evidence>
<dbReference type="InterPro" id="IPR049945">
    <property type="entry name" value="AAA_22"/>
</dbReference>
<dbReference type="Gene3D" id="3.40.50.300">
    <property type="entry name" value="P-loop containing nucleotide triphosphate hydrolases"/>
    <property type="match status" value="1"/>
</dbReference>
<gene>
    <name evidence="3" type="ORF">SAMN05216412_10240</name>
</gene>
<dbReference type="Pfam" id="PF13401">
    <property type="entry name" value="AAA_22"/>
    <property type="match status" value="1"/>
</dbReference>
<dbReference type="SUPFAM" id="SSF52540">
    <property type="entry name" value="P-loop containing nucleoside triphosphate hydrolases"/>
    <property type="match status" value="1"/>
</dbReference>
<accession>A0A1I0A2D3</accession>
<evidence type="ECO:0000259" key="2">
    <source>
        <dbReference type="SMART" id="SM00382"/>
    </source>
</evidence>
<dbReference type="InterPro" id="IPR052026">
    <property type="entry name" value="ExeA_AAA_ATPase_DNA-bind"/>
</dbReference>
<feature type="domain" description="AAA+ ATPase" evidence="2">
    <location>
        <begin position="47"/>
        <end position="207"/>
    </location>
</feature>
<dbReference type="PANTHER" id="PTHR35894">
    <property type="entry name" value="GENERAL SECRETION PATHWAY PROTEIN A-RELATED"/>
    <property type="match status" value="1"/>
</dbReference>
<sequence>MYLDHFGLSRQPFSQSSATDRDCFYEGGGRGATLDALIYVLTHGEGEEGMIALTGESGSGKTVLCQTLMKWLSDSMRVIYSAKKNPSQEALLNSIMDELKLQSEKEGLVLPPAPADGDELQEILAAVQAGDRQVVLLIDEAHTLPAETLEALWLLYERTSSHHKLLQIVLVGEPGLERTLASQQFTKIRKAVRHRYVLQLLDREAASEYLLYRMSAIAGYEGPDIFSPAALRLIDVAAGGLLRQLNTIADKSLIAAFLAQASSVEAVHVRKVITDLGLKPHLDWRDKRNRPDFVGHLIAGGGAASCAAVVIVLGVAGWQASHPQSAGIDNASASVPFEAAAPSTLSAPAATIYPTTITTTPPNVLANAPSSSSISAATPLPTGGSSKESGGKIPPASNTTAKTTTDKTATDKDRANKETVAKIGTDKTPPGSGKAAATGTAARSGLSVEDQPAGDAANTIAGVDLAEYKLLKQRVEATLGAFSKADRNLYTIVLYTTSNVQPDRIERFLVRARALVDLSNIYVSPLSRNKTGFIVTYGLYPDEYEASMAVAGLPEKYQTAFDPELRTLGELK</sequence>
<name>A0A1I0A2D3_9PROT</name>
<protein>
    <submittedName>
        <fullName evidence="3">Type II secretory pathway, component ExeA (Predicted ATPase)</fullName>
    </submittedName>
</protein>
<dbReference type="GO" id="GO:0016887">
    <property type="term" value="F:ATP hydrolysis activity"/>
    <property type="evidence" value="ECO:0007669"/>
    <property type="project" value="InterPro"/>
</dbReference>
<reference evidence="3 4" key="1">
    <citation type="submission" date="2016-10" db="EMBL/GenBank/DDBJ databases">
        <authorList>
            <person name="de Groot N.N."/>
        </authorList>
    </citation>
    <scope>NUCLEOTIDE SEQUENCE [LARGE SCALE GENOMIC DNA]</scope>
    <source>
        <strain evidence="3 4">Nl7</strain>
    </source>
</reference>